<organism evidence="1 2">
    <name type="scientific">Leptogranulimonas caecicola</name>
    <dbReference type="NCBI Taxonomy" id="2894156"/>
    <lineage>
        <taxon>Bacteria</taxon>
        <taxon>Bacillati</taxon>
        <taxon>Actinomycetota</taxon>
        <taxon>Coriobacteriia</taxon>
        <taxon>Coriobacteriales</taxon>
        <taxon>Kribbibacteriaceae</taxon>
        <taxon>Leptogranulimonas</taxon>
    </lineage>
</organism>
<sequence length="89" mass="9578">MATTREQIVDIVLNDPIRTPWTGTANSIVVHNSASHQMELYGPTTSHGWTRLNDLGITPDEAANLGMTTSGRNRLGLLGDKTAALYASL</sequence>
<evidence type="ECO:0008006" key="3">
    <source>
        <dbReference type="Google" id="ProtNLM"/>
    </source>
</evidence>
<proteinExistence type="predicted"/>
<keyword evidence="2" id="KW-1185">Reference proteome</keyword>
<evidence type="ECO:0000313" key="1">
    <source>
        <dbReference type="EMBL" id="BDC91594.1"/>
    </source>
</evidence>
<dbReference type="RefSeq" id="WP_265591559.1">
    <property type="nucleotide sequence ID" value="NZ_AP025285.1"/>
</dbReference>
<gene>
    <name evidence="1" type="ORF">ATTO_14660</name>
</gene>
<accession>A0AAU9D902</accession>
<dbReference type="EMBL" id="AP025285">
    <property type="protein sequence ID" value="BDC91594.1"/>
    <property type="molecule type" value="Genomic_DNA"/>
</dbReference>
<dbReference type="AlphaFoldDB" id="A0AAU9D902"/>
<protein>
    <recommendedName>
        <fullName evidence="3">Intein</fullName>
    </recommendedName>
</protein>
<dbReference type="KEGG" id="lcal:ATTO_14660"/>
<dbReference type="Proteomes" id="UP001431186">
    <property type="component" value="Chromosome"/>
</dbReference>
<reference evidence="1" key="1">
    <citation type="submission" date="2021-11" db="EMBL/GenBank/DDBJ databases">
        <title>Complete genome sequence of Atopobiaceae bacterium TOC12.</title>
        <authorList>
            <person name="Morinaga K."/>
            <person name="Kusada H."/>
            <person name="Tamaki H."/>
        </authorList>
    </citation>
    <scope>NUCLEOTIDE SEQUENCE</scope>
    <source>
        <strain evidence="1">TOC12</strain>
    </source>
</reference>
<evidence type="ECO:0000313" key="2">
    <source>
        <dbReference type="Proteomes" id="UP001431186"/>
    </source>
</evidence>
<name>A0AAU9D902_9ACTN</name>